<dbReference type="Proteomes" id="UP000184322">
    <property type="component" value="Chromosome"/>
</dbReference>
<gene>
    <name evidence="1" type="ORF">BLA55_03080</name>
</gene>
<dbReference type="EMBL" id="CP017813">
    <property type="protein sequence ID" value="APJ38621.1"/>
    <property type="molecule type" value="Genomic_DNA"/>
</dbReference>
<protein>
    <submittedName>
        <fullName evidence="1">Uncharacterized protein</fullName>
    </submittedName>
</protein>
<dbReference type="KEGG" id="mpul:BLA55_03080"/>
<proteinExistence type="predicted"/>
<keyword evidence="2" id="KW-1185">Reference proteome</keyword>
<name>A0A1L4FSM9_9BACT</name>
<reference evidence="2" key="1">
    <citation type="submission" date="2016-10" db="EMBL/GenBank/DDBJ databases">
        <authorList>
            <person name="Beylefeld A."/>
            <person name="Abolnik C."/>
        </authorList>
    </citation>
    <scope>NUCLEOTIDE SEQUENCE [LARGE SCALE GENOMIC DNA]</scope>
    <source>
        <strain evidence="2">B359_6</strain>
    </source>
</reference>
<accession>A0A1L4FSM9</accession>
<evidence type="ECO:0000313" key="1">
    <source>
        <dbReference type="EMBL" id="APJ38621.1"/>
    </source>
</evidence>
<dbReference type="OrthoDB" id="9802985at2"/>
<dbReference type="RefSeq" id="WP_073372624.1">
    <property type="nucleotide sequence ID" value="NZ_CP017813.1"/>
</dbReference>
<organism evidence="1 2">
    <name type="scientific">Mycoplasmopsis pullorum</name>
    <dbReference type="NCBI Taxonomy" id="48003"/>
    <lineage>
        <taxon>Bacteria</taxon>
        <taxon>Bacillati</taxon>
        <taxon>Mycoplasmatota</taxon>
        <taxon>Mycoplasmoidales</taxon>
        <taxon>Metamycoplasmataceae</taxon>
        <taxon>Mycoplasmopsis</taxon>
    </lineage>
</organism>
<sequence length="105" mass="12817">MLKEETEKLQQLTDSNFKFNDEDNVSTFNKRDYLLNIPTYKLYELAKHYKIPKYKKLAKWCLASLLLKQNDIDAMIHKIMLKDRVVKDEWIYAYCIHKDRTIKKW</sequence>
<evidence type="ECO:0000313" key="2">
    <source>
        <dbReference type="Proteomes" id="UP000184322"/>
    </source>
</evidence>
<dbReference type="AlphaFoldDB" id="A0A1L4FSM9"/>